<evidence type="ECO:0000313" key="3">
    <source>
        <dbReference type="Proteomes" id="UP001341281"/>
    </source>
</evidence>
<evidence type="ECO:0000256" key="1">
    <source>
        <dbReference type="SAM" id="MobiDB-lite"/>
    </source>
</evidence>
<organism evidence="2 3">
    <name type="scientific">Paspalum notatum var. saurae</name>
    <dbReference type="NCBI Taxonomy" id="547442"/>
    <lineage>
        <taxon>Eukaryota</taxon>
        <taxon>Viridiplantae</taxon>
        <taxon>Streptophyta</taxon>
        <taxon>Embryophyta</taxon>
        <taxon>Tracheophyta</taxon>
        <taxon>Spermatophyta</taxon>
        <taxon>Magnoliopsida</taxon>
        <taxon>Liliopsida</taxon>
        <taxon>Poales</taxon>
        <taxon>Poaceae</taxon>
        <taxon>PACMAD clade</taxon>
        <taxon>Panicoideae</taxon>
        <taxon>Andropogonodae</taxon>
        <taxon>Paspaleae</taxon>
        <taxon>Paspalinae</taxon>
        <taxon>Paspalum</taxon>
    </lineage>
</organism>
<sequence>MRRARRGTGRRWRRHGDAWSRVPRPRSSASSSSRVGGATRPCPGASGSALPSFVAAGPLRSLSSSPAPPPDLFSSASRHRRRRRTRRAAEGGGYAAWQGAWGRLKESHAQRHAGARGGVAPQVEAGTGKEGEGEEVMCQIVIGLEK</sequence>
<feature type="compositionally biased region" description="Low complexity" evidence="1">
    <location>
        <begin position="55"/>
        <end position="65"/>
    </location>
</feature>
<dbReference type="AlphaFoldDB" id="A0AAQ3X8P0"/>
<proteinExistence type="predicted"/>
<protein>
    <submittedName>
        <fullName evidence="2">Uncharacterized protein</fullName>
    </submittedName>
</protein>
<name>A0AAQ3X8P0_PASNO</name>
<keyword evidence="3" id="KW-1185">Reference proteome</keyword>
<feature type="region of interest" description="Disordered" evidence="1">
    <location>
        <begin position="1"/>
        <end position="95"/>
    </location>
</feature>
<feature type="compositionally biased region" description="Basic residues" evidence="1">
    <location>
        <begin position="77"/>
        <end position="86"/>
    </location>
</feature>
<feature type="compositionally biased region" description="Low complexity" evidence="1">
    <location>
        <begin position="20"/>
        <end position="38"/>
    </location>
</feature>
<feature type="compositionally biased region" description="Basic residues" evidence="1">
    <location>
        <begin position="1"/>
        <end position="14"/>
    </location>
</feature>
<gene>
    <name evidence="2" type="ORF">U9M48_035142</name>
</gene>
<evidence type="ECO:0000313" key="2">
    <source>
        <dbReference type="EMBL" id="WVZ88646.1"/>
    </source>
</evidence>
<dbReference type="EMBL" id="CP144752">
    <property type="protein sequence ID" value="WVZ88646.1"/>
    <property type="molecule type" value="Genomic_DNA"/>
</dbReference>
<dbReference type="Proteomes" id="UP001341281">
    <property type="component" value="Chromosome 08"/>
</dbReference>
<accession>A0AAQ3X8P0</accession>
<feature type="region of interest" description="Disordered" evidence="1">
    <location>
        <begin position="108"/>
        <end position="131"/>
    </location>
</feature>
<reference evidence="2 3" key="1">
    <citation type="submission" date="2024-02" db="EMBL/GenBank/DDBJ databases">
        <title>High-quality chromosome-scale genome assembly of Pensacola bahiagrass (Paspalum notatum Flugge var. saurae).</title>
        <authorList>
            <person name="Vega J.M."/>
            <person name="Podio M."/>
            <person name="Orjuela J."/>
            <person name="Siena L.A."/>
            <person name="Pessino S.C."/>
            <person name="Combes M.C."/>
            <person name="Mariac C."/>
            <person name="Albertini E."/>
            <person name="Pupilli F."/>
            <person name="Ortiz J.P.A."/>
            <person name="Leblanc O."/>
        </authorList>
    </citation>
    <scope>NUCLEOTIDE SEQUENCE [LARGE SCALE GENOMIC DNA]</scope>
    <source>
        <strain evidence="2">R1</strain>
        <tissue evidence="2">Leaf</tissue>
    </source>
</reference>